<evidence type="ECO:0000313" key="1">
    <source>
        <dbReference type="EMBL" id="NMH88777.1"/>
    </source>
</evidence>
<dbReference type="RefSeq" id="WP_169675100.1">
    <property type="nucleotide sequence ID" value="NZ_JABBHF010000008.1"/>
</dbReference>
<proteinExistence type="predicted"/>
<sequence length="76" mass="8855">MSCIISSVPIVNNSESTLLNRYINIVKRNSNIFIRYIKSKDNFRFVTFETIYEVVNTGAHSNMLEQFNENLLKKPP</sequence>
<organism evidence="1 2">
    <name type="scientific">Flavivirga algicola</name>
    <dbReference type="NCBI Taxonomy" id="2729136"/>
    <lineage>
        <taxon>Bacteria</taxon>
        <taxon>Pseudomonadati</taxon>
        <taxon>Bacteroidota</taxon>
        <taxon>Flavobacteriia</taxon>
        <taxon>Flavobacteriales</taxon>
        <taxon>Flavobacteriaceae</taxon>
        <taxon>Flavivirga</taxon>
    </lineage>
</organism>
<keyword evidence="2" id="KW-1185">Reference proteome</keyword>
<evidence type="ECO:0000313" key="2">
    <source>
        <dbReference type="Proteomes" id="UP000746690"/>
    </source>
</evidence>
<dbReference type="EMBL" id="JABBHF010000008">
    <property type="protein sequence ID" value="NMH88777.1"/>
    <property type="molecule type" value="Genomic_DNA"/>
</dbReference>
<gene>
    <name evidence="1" type="ORF">HHX25_14785</name>
</gene>
<accession>A0ABX1S2A8</accession>
<name>A0ABX1S2A8_9FLAO</name>
<dbReference type="Proteomes" id="UP000746690">
    <property type="component" value="Unassembled WGS sequence"/>
</dbReference>
<protein>
    <submittedName>
        <fullName evidence="1">Uncharacterized protein</fullName>
    </submittedName>
</protein>
<comment type="caution">
    <text evidence="1">The sequence shown here is derived from an EMBL/GenBank/DDBJ whole genome shotgun (WGS) entry which is preliminary data.</text>
</comment>
<reference evidence="1 2" key="1">
    <citation type="submission" date="2020-04" db="EMBL/GenBank/DDBJ databases">
        <title>A Flavivirga sp. nov.</title>
        <authorList>
            <person name="Sun X."/>
        </authorList>
    </citation>
    <scope>NUCLEOTIDE SEQUENCE [LARGE SCALE GENOMIC DNA]</scope>
    <source>
        <strain evidence="1 2">Y03</strain>
    </source>
</reference>